<gene>
    <name evidence="1" type="ORF">SAMN05216283_111132</name>
</gene>
<accession>A0A1I2KDH2</accession>
<dbReference type="Proteomes" id="UP000198964">
    <property type="component" value="Unassembled WGS sequence"/>
</dbReference>
<reference evidence="1 2" key="1">
    <citation type="submission" date="2016-10" db="EMBL/GenBank/DDBJ databases">
        <authorList>
            <person name="de Groot N.N."/>
        </authorList>
    </citation>
    <scope>NUCLEOTIDE SEQUENCE [LARGE SCALE GENOMIC DNA]</scope>
    <source>
        <strain evidence="1 2">CGMCC 1.9156</strain>
    </source>
</reference>
<dbReference type="AlphaFoldDB" id="A0A1I2KDH2"/>
<sequence>MAEIASNLNLQGADLKDYFFSIETIYVLTNR</sequence>
<name>A0A1I2KDH2_9BACT</name>
<keyword evidence="2" id="KW-1185">Reference proteome</keyword>
<organism evidence="1 2">
    <name type="scientific">Sunxiuqinia elliptica</name>
    <dbReference type="NCBI Taxonomy" id="655355"/>
    <lineage>
        <taxon>Bacteria</taxon>
        <taxon>Pseudomonadati</taxon>
        <taxon>Bacteroidota</taxon>
        <taxon>Bacteroidia</taxon>
        <taxon>Marinilabiliales</taxon>
        <taxon>Prolixibacteraceae</taxon>
        <taxon>Sunxiuqinia</taxon>
    </lineage>
</organism>
<protein>
    <submittedName>
        <fullName evidence="1">Uncharacterized protein</fullName>
    </submittedName>
</protein>
<evidence type="ECO:0000313" key="1">
    <source>
        <dbReference type="EMBL" id="SFF64523.1"/>
    </source>
</evidence>
<proteinExistence type="predicted"/>
<dbReference type="EMBL" id="FONW01000011">
    <property type="protein sequence ID" value="SFF64523.1"/>
    <property type="molecule type" value="Genomic_DNA"/>
</dbReference>
<evidence type="ECO:0000313" key="2">
    <source>
        <dbReference type="Proteomes" id="UP000198964"/>
    </source>
</evidence>